<dbReference type="InterPro" id="IPR036291">
    <property type="entry name" value="NAD(P)-bd_dom_sf"/>
</dbReference>
<keyword evidence="2" id="KW-0560">Oxidoreductase</keyword>
<accession>A0A852W758</accession>
<dbReference type="PANTHER" id="PTHR43669">
    <property type="entry name" value="5-KETO-D-GLUCONATE 5-REDUCTASE"/>
    <property type="match status" value="1"/>
</dbReference>
<evidence type="ECO:0000256" key="2">
    <source>
        <dbReference type="ARBA" id="ARBA00023002"/>
    </source>
</evidence>
<dbReference type="CDD" id="cd05233">
    <property type="entry name" value="SDR_c"/>
    <property type="match status" value="1"/>
</dbReference>
<dbReference type="InterPro" id="IPR020904">
    <property type="entry name" value="Sc_DH/Rdtase_CS"/>
</dbReference>
<proteinExistence type="inferred from homology"/>
<comment type="similarity">
    <text evidence="1">Belongs to the short-chain dehydrogenases/reductases (SDR) family.</text>
</comment>
<name>A0A852W758_PSEA5</name>
<dbReference type="GO" id="GO:0016491">
    <property type="term" value="F:oxidoreductase activity"/>
    <property type="evidence" value="ECO:0007669"/>
    <property type="project" value="UniProtKB-KW"/>
</dbReference>
<protein>
    <submittedName>
        <fullName evidence="3">NAD(P)-dependent dehydrogenase (Short-subunit alcohol dehydrogenase family)</fullName>
    </submittedName>
</protein>
<organism evidence="3 4">
    <name type="scientific">Pseudonocardia alni</name>
    <name type="common">Amycolata alni</name>
    <dbReference type="NCBI Taxonomy" id="33907"/>
    <lineage>
        <taxon>Bacteria</taxon>
        <taxon>Bacillati</taxon>
        <taxon>Actinomycetota</taxon>
        <taxon>Actinomycetes</taxon>
        <taxon>Pseudonocardiales</taxon>
        <taxon>Pseudonocardiaceae</taxon>
        <taxon>Pseudonocardia</taxon>
    </lineage>
</organism>
<evidence type="ECO:0000313" key="4">
    <source>
        <dbReference type="Proteomes" id="UP000549695"/>
    </source>
</evidence>
<dbReference type="EMBL" id="JACCCZ010000001">
    <property type="protein sequence ID" value="NYG04749.1"/>
    <property type="molecule type" value="Genomic_DNA"/>
</dbReference>
<dbReference type="Proteomes" id="UP000549695">
    <property type="component" value="Unassembled WGS sequence"/>
</dbReference>
<gene>
    <name evidence="3" type="ORF">HDA37_005034</name>
</gene>
<dbReference type="InterPro" id="IPR002347">
    <property type="entry name" value="SDR_fam"/>
</dbReference>
<dbReference type="SUPFAM" id="SSF51735">
    <property type="entry name" value="NAD(P)-binding Rossmann-fold domains"/>
    <property type="match status" value="1"/>
</dbReference>
<keyword evidence="4" id="KW-1185">Reference proteome</keyword>
<dbReference type="RefSeq" id="WP_179762423.1">
    <property type="nucleotide sequence ID" value="NZ_BAAAJZ010000007.1"/>
</dbReference>
<dbReference type="AlphaFoldDB" id="A0A852W758"/>
<dbReference type="GeneID" id="98054693"/>
<evidence type="ECO:0000313" key="3">
    <source>
        <dbReference type="EMBL" id="NYG04749.1"/>
    </source>
</evidence>
<dbReference type="Pfam" id="PF00106">
    <property type="entry name" value="adh_short"/>
    <property type="match status" value="1"/>
</dbReference>
<dbReference type="PANTHER" id="PTHR43669:SF3">
    <property type="entry name" value="ALCOHOL DEHYDROGENASE, PUTATIVE (AFU_ORTHOLOGUE AFUA_3G03445)-RELATED"/>
    <property type="match status" value="1"/>
</dbReference>
<dbReference type="PROSITE" id="PS00061">
    <property type="entry name" value="ADH_SHORT"/>
    <property type="match status" value="1"/>
</dbReference>
<comment type="caution">
    <text evidence="3">The sequence shown here is derived from an EMBL/GenBank/DDBJ whole genome shotgun (WGS) entry which is preliminary data.</text>
</comment>
<reference evidence="3 4" key="1">
    <citation type="submission" date="2020-07" db="EMBL/GenBank/DDBJ databases">
        <title>Sequencing the genomes of 1000 actinobacteria strains.</title>
        <authorList>
            <person name="Klenk H.-P."/>
        </authorList>
    </citation>
    <scope>NUCLEOTIDE SEQUENCE [LARGE SCALE GENOMIC DNA]</scope>
    <source>
        <strain evidence="3 4">DSM 44749</strain>
    </source>
</reference>
<dbReference type="Gene3D" id="3.40.50.720">
    <property type="entry name" value="NAD(P)-binding Rossmann-like Domain"/>
    <property type="match status" value="1"/>
</dbReference>
<evidence type="ECO:0000256" key="1">
    <source>
        <dbReference type="ARBA" id="ARBA00006484"/>
    </source>
</evidence>
<dbReference type="PRINTS" id="PR00081">
    <property type="entry name" value="GDHRDH"/>
</dbReference>
<sequence length="282" mass="28842">MSRQRRRHEVPAHAPRSAVVTGAARGIGEQIARELVGRGYRVLVTDLDEAAAQATATRIGAAAGTACDVTDPAASAVAVARARELAPLGAWVSNAGVGFDGTVTDIAEARARALVEVNLLGPIWGARAAVAAFREQAAAGTARGGEIGVTVSLSGLGPVPGLSVYAASKAGALSMVSALASEVRREGIGVHAVCPDGVNTELLRSMTPGGQGQALVRSGVLVTPEQVATALVGMFGTGRIYRTLPAWRGALLRLTALAPGPALRLEPAMRALGERRTRSLRP</sequence>